<dbReference type="SUPFAM" id="SSF53720">
    <property type="entry name" value="ALDH-like"/>
    <property type="match status" value="1"/>
</dbReference>
<evidence type="ECO:0000256" key="6">
    <source>
        <dbReference type="PROSITE-ProRule" id="PRU10007"/>
    </source>
</evidence>
<evidence type="ECO:0000313" key="9">
    <source>
        <dbReference type="EMBL" id="MQW38428.1"/>
    </source>
</evidence>
<dbReference type="PANTHER" id="PTHR43570:SF16">
    <property type="entry name" value="ALDEHYDE DEHYDROGENASE TYPE III, ISOFORM Q"/>
    <property type="match status" value="1"/>
</dbReference>
<dbReference type="InterPro" id="IPR016163">
    <property type="entry name" value="Ald_DH_C"/>
</dbReference>
<dbReference type="InterPro" id="IPR016160">
    <property type="entry name" value="Ald_DH_CS_CYS"/>
</dbReference>
<keyword evidence="2 4" id="KW-0560">Oxidoreductase</keyword>
<dbReference type="GO" id="GO:0004029">
    <property type="term" value="F:aldehyde dehydrogenase (NAD+) activity"/>
    <property type="evidence" value="ECO:0007669"/>
    <property type="project" value="TreeGrafter"/>
</dbReference>
<organism evidence="9 10">
    <name type="scientific">Lactococcus hircilactis</name>
    <dbReference type="NCBI Taxonomy" id="1494462"/>
    <lineage>
        <taxon>Bacteria</taxon>
        <taxon>Bacillati</taxon>
        <taxon>Bacillota</taxon>
        <taxon>Bacilli</taxon>
        <taxon>Lactobacillales</taxon>
        <taxon>Streptococcaceae</taxon>
        <taxon>Lactococcus</taxon>
    </lineage>
</organism>
<dbReference type="InterPro" id="IPR015590">
    <property type="entry name" value="Aldehyde_DH_dom"/>
</dbReference>
<sequence>MSDFFDLLKSQHLFFESGQTKSYDFRLSALTDLENALIHREHLILAALKKDLNKAPFESYATEFGVVLDEIKYAKKHLKKWMSPQRRSVGLKNFPAQGRIYREPYGSALIMAPWNYPFQLLINPLVASIAAGNCTVLKASEDAPATSQVIKTLIECIFKPDYVAVILGDVSVSKQLLTHQFDLIFFTGSSSVGKMVMKAASEFLTPVTLELGGKSPCIIDETAQLSLAAKRIVWGKFLNAGQTCVAPDYLLVHESVSAQLITVLKEHIQAMYHKALSNPDYPSVINDRHFKRLTQLIRNENVIFGGDFDAPSKKIEPTLIFTDNWESPIMQEEIFGPLLPILTYSSKEDLVKKLNQKEKPLATYLFTTSKVNETYFLNALSFGGGCINDTVVHVASPTLPFGGVGNSGMGAYHGEKGFDTFSHAKSILKKSNLIDFPFRYPPYKEKWFKLLKKL</sequence>
<feature type="active site" evidence="5 6">
    <location>
        <position position="210"/>
    </location>
</feature>
<keyword evidence="3" id="KW-0520">NAD</keyword>
<comment type="caution">
    <text evidence="9">The sequence shown here is derived from an EMBL/GenBank/DDBJ whole genome shotgun (WGS) entry which is preliminary data.</text>
</comment>
<dbReference type="Gene3D" id="3.40.605.10">
    <property type="entry name" value="Aldehyde Dehydrogenase, Chain A, domain 1"/>
    <property type="match status" value="1"/>
</dbReference>
<evidence type="ECO:0000256" key="2">
    <source>
        <dbReference type="ARBA" id="ARBA00023002"/>
    </source>
</evidence>
<gene>
    <name evidence="9" type="ORF">GHI93_00495</name>
</gene>
<dbReference type="PROSITE" id="PS00070">
    <property type="entry name" value="ALDEHYDE_DEHYDR_CYS"/>
    <property type="match status" value="1"/>
</dbReference>
<dbReference type="InterPro" id="IPR016162">
    <property type="entry name" value="Ald_DH_N"/>
</dbReference>
<evidence type="ECO:0000313" key="10">
    <source>
        <dbReference type="Proteomes" id="UP000439550"/>
    </source>
</evidence>
<feature type="domain" description="Aldehyde dehydrogenase" evidence="8">
    <location>
        <begin position="26"/>
        <end position="427"/>
    </location>
</feature>
<dbReference type="EMBL" id="WITJ01000001">
    <property type="protein sequence ID" value="MQW38428.1"/>
    <property type="molecule type" value="Genomic_DNA"/>
</dbReference>
<dbReference type="FunFam" id="3.40.605.10:FF:000004">
    <property type="entry name" value="Aldehyde dehydrogenase"/>
    <property type="match status" value="1"/>
</dbReference>
<dbReference type="GO" id="GO:0006081">
    <property type="term" value="P:aldehyde metabolic process"/>
    <property type="evidence" value="ECO:0007669"/>
    <property type="project" value="InterPro"/>
</dbReference>
<dbReference type="InterPro" id="IPR029510">
    <property type="entry name" value="Ald_DH_CS_GLU"/>
</dbReference>
<proteinExistence type="inferred from homology"/>
<dbReference type="InterPro" id="IPR012394">
    <property type="entry name" value="Aldehyde_DH_NAD(P)"/>
</dbReference>
<dbReference type="Proteomes" id="UP000439550">
    <property type="component" value="Unassembled WGS sequence"/>
</dbReference>
<accession>A0A7X1Z6E5</accession>
<protein>
    <recommendedName>
        <fullName evidence="4">Aldehyde dehydrogenase</fullName>
    </recommendedName>
</protein>
<dbReference type="PANTHER" id="PTHR43570">
    <property type="entry name" value="ALDEHYDE DEHYDROGENASE"/>
    <property type="match status" value="1"/>
</dbReference>
<evidence type="ECO:0000256" key="5">
    <source>
        <dbReference type="PIRSR" id="PIRSR036492-1"/>
    </source>
</evidence>
<evidence type="ECO:0000256" key="3">
    <source>
        <dbReference type="ARBA" id="ARBA00023027"/>
    </source>
</evidence>
<dbReference type="RefSeq" id="WP_153494606.1">
    <property type="nucleotide sequence ID" value="NZ_CAXYUY010000005.1"/>
</dbReference>
<evidence type="ECO:0000256" key="4">
    <source>
        <dbReference type="PIRNR" id="PIRNR036492"/>
    </source>
</evidence>
<feature type="active site" evidence="5">
    <location>
        <position position="244"/>
    </location>
</feature>
<dbReference type="AlphaFoldDB" id="A0A7X1Z6E5"/>
<dbReference type="GO" id="GO:0005737">
    <property type="term" value="C:cytoplasm"/>
    <property type="evidence" value="ECO:0007669"/>
    <property type="project" value="TreeGrafter"/>
</dbReference>
<evidence type="ECO:0000259" key="8">
    <source>
        <dbReference type="Pfam" id="PF00171"/>
    </source>
</evidence>
<comment type="similarity">
    <text evidence="1 4 7">Belongs to the aldehyde dehydrogenase family.</text>
</comment>
<dbReference type="PROSITE" id="PS00687">
    <property type="entry name" value="ALDEHYDE_DEHYDR_GLU"/>
    <property type="match status" value="1"/>
</dbReference>
<name>A0A7X1Z6E5_9LACT</name>
<evidence type="ECO:0000256" key="1">
    <source>
        <dbReference type="ARBA" id="ARBA00009986"/>
    </source>
</evidence>
<dbReference type="Gene3D" id="3.40.309.10">
    <property type="entry name" value="Aldehyde Dehydrogenase, Chain A, domain 2"/>
    <property type="match status" value="1"/>
</dbReference>
<dbReference type="PIRSF" id="PIRSF036492">
    <property type="entry name" value="ALDH"/>
    <property type="match status" value="1"/>
</dbReference>
<keyword evidence="10" id="KW-1185">Reference proteome</keyword>
<reference evidence="9 10" key="1">
    <citation type="submission" date="2019-10" db="EMBL/GenBank/DDBJ databases">
        <authorList>
            <person name="Dong K."/>
        </authorList>
    </citation>
    <scope>NUCLEOTIDE SEQUENCE [LARGE SCALE GENOMIC DNA]</scope>
    <source>
        <strain evidence="9 10">DSM 28960</strain>
    </source>
</reference>
<dbReference type="CDD" id="cd07136">
    <property type="entry name" value="ALDH_YwdH-P39616"/>
    <property type="match status" value="1"/>
</dbReference>
<dbReference type="OrthoDB" id="9762913at2"/>
<evidence type="ECO:0000256" key="7">
    <source>
        <dbReference type="RuleBase" id="RU003345"/>
    </source>
</evidence>
<dbReference type="InterPro" id="IPR016161">
    <property type="entry name" value="Ald_DH/histidinol_DH"/>
</dbReference>
<dbReference type="FunFam" id="3.40.309.10:FF:000003">
    <property type="entry name" value="Aldehyde dehydrogenase"/>
    <property type="match status" value="1"/>
</dbReference>
<dbReference type="Pfam" id="PF00171">
    <property type="entry name" value="Aldedh"/>
    <property type="match status" value="1"/>
</dbReference>